<dbReference type="AlphaFoldDB" id="A0A9Q3P4W7"/>
<feature type="region of interest" description="Disordered" evidence="1">
    <location>
        <begin position="211"/>
        <end position="236"/>
    </location>
</feature>
<dbReference type="Proteomes" id="UP000765509">
    <property type="component" value="Unassembled WGS sequence"/>
</dbReference>
<reference evidence="2" key="1">
    <citation type="submission" date="2021-03" db="EMBL/GenBank/DDBJ databases">
        <title>Draft genome sequence of rust myrtle Austropuccinia psidii MF-1, a brazilian biotype.</title>
        <authorList>
            <person name="Quecine M.C."/>
            <person name="Pachon D.M.R."/>
            <person name="Bonatelli M.L."/>
            <person name="Correr F.H."/>
            <person name="Franceschini L.M."/>
            <person name="Leite T.F."/>
            <person name="Margarido G.R.A."/>
            <person name="Almeida C.A."/>
            <person name="Ferrarezi J.A."/>
            <person name="Labate C.A."/>
        </authorList>
    </citation>
    <scope>NUCLEOTIDE SEQUENCE</scope>
    <source>
        <strain evidence="2">MF-1</strain>
    </source>
</reference>
<evidence type="ECO:0000313" key="3">
    <source>
        <dbReference type="Proteomes" id="UP000765509"/>
    </source>
</evidence>
<sequence length="236" mass="26297">MTKEYASRIFKKVRLNHFVTTIKNDPPPLVLRQFHPGNQVGVKFPHHILYGQLAPSDALCPFGNKSLSLAICGHNHHLWPQAISCNHWHPLPIATSPTARPLYLFLGLGGPLRPKGAKGGIPQPQRQVGLKPQACPPEPYFGHQSQATKNGQNPIGPKLAMDHLWPTFQPMASGNHKKPPAQLNSILPLTLRRIPSIPPCTPYSMVQEWSQNPKPILKEESSDHQSGNPWWLSEDH</sequence>
<organism evidence="2 3">
    <name type="scientific">Austropuccinia psidii MF-1</name>
    <dbReference type="NCBI Taxonomy" id="1389203"/>
    <lineage>
        <taxon>Eukaryota</taxon>
        <taxon>Fungi</taxon>
        <taxon>Dikarya</taxon>
        <taxon>Basidiomycota</taxon>
        <taxon>Pucciniomycotina</taxon>
        <taxon>Pucciniomycetes</taxon>
        <taxon>Pucciniales</taxon>
        <taxon>Sphaerophragmiaceae</taxon>
        <taxon>Austropuccinia</taxon>
    </lineage>
</organism>
<evidence type="ECO:0000313" key="2">
    <source>
        <dbReference type="EMBL" id="MBW0549813.1"/>
    </source>
</evidence>
<keyword evidence="3" id="KW-1185">Reference proteome</keyword>
<gene>
    <name evidence="2" type="ORF">O181_089528</name>
</gene>
<name>A0A9Q3P4W7_9BASI</name>
<protein>
    <submittedName>
        <fullName evidence="2">Uncharacterized protein</fullName>
    </submittedName>
</protein>
<proteinExistence type="predicted"/>
<evidence type="ECO:0000256" key="1">
    <source>
        <dbReference type="SAM" id="MobiDB-lite"/>
    </source>
</evidence>
<dbReference type="EMBL" id="AVOT02055217">
    <property type="protein sequence ID" value="MBW0549813.1"/>
    <property type="molecule type" value="Genomic_DNA"/>
</dbReference>
<accession>A0A9Q3P4W7</accession>
<comment type="caution">
    <text evidence="2">The sequence shown here is derived from an EMBL/GenBank/DDBJ whole genome shotgun (WGS) entry which is preliminary data.</text>
</comment>